<feature type="coiled-coil region" evidence="1">
    <location>
        <begin position="163"/>
        <end position="190"/>
    </location>
</feature>
<evidence type="ECO:0000256" key="1">
    <source>
        <dbReference type="SAM" id="Coils"/>
    </source>
</evidence>
<evidence type="ECO:0000313" key="3">
    <source>
        <dbReference type="Proteomes" id="UP001287356"/>
    </source>
</evidence>
<organism evidence="2 3">
    <name type="scientific">Lasiosphaeria ovina</name>
    <dbReference type="NCBI Taxonomy" id="92902"/>
    <lineage>
        <taxon>Eukaryota</taxon>
        <taxon>Fungi</taxon>
        <taxon>Dikarya</taxon>
        <taxon>Ascomycota</taxon>
        <taxon>Pezizomycotina</taxon>
        <taxon>Sordariomycetes</taxon>
        <taxon>Sordariomycetidae</taxon>
        <taxon>Sordariales</taxon>
        <taxon>Lasiosphaeriaceae</taxon>
        <taxon>Lasiosphaeria</taxon>
    </lineage>
</organism>
<sequence length="220" mass="26113">MCQDEQRPSPMRLLQVFIPAPPLPSNWDAIKERVSNECAERRKRLYERQVQFELRCIEWMALEEICLGLQDNIDDVLCQARERFHEHVCKVQHFIEDVISQFLGRHFPTSVAFQKAARTWKLRLDFVNDCIITLFSASIRAFQCYGHVLSELCPGELQEELGRQRRERNFEELQHHINRLDDKLAELRGHVLLKDKIWNKMKNEWQPADWNRAESEGDGL</sequence>
<dbReference type="EMBL" id="JAULSN010000009">
    <property type="protein sequence ID" value="KAK3364874.1"/>
    <property type="molecule type" value="Genomic_DNA"/>
</dbReference>
<proteinExistence type="predicted"/>
<name>A0AAE0N0E9_9PEZI</name>
<accession>A0AAE0N0E9</accession>
<reference evidence="2" key="2">
    <citation type="submission" date="2023-06" db="EMBL/GenBank/DDBJ databases">
        <authorList>
            <consortium name="Lawrence Berkeley National Laboratory"/>
            <person name="Haridas S."/>
            <person name="Hensen N."/>
            <person name="Bonometti L."/>
            <person name="Westerberg I."/>
            <person name="Brannstrom I.O."/>
            <person name="Guillou S."/>
            <person name="Cros-Aarteil S."/>
            <person name="Calhoun S."/>
            <person name="Kuo A."/>
            <person name="Mondo S."/>
            <person name="Pangilinan J."/>
            <person name="Riley R."/>
            <person name="Labutti K."/>
            <person name="Andreopoulos B."/>
            <person name="Lipzen A."/>
            <person name="Chen C."/>
            <person name="Yanf M."/>
            <person name="Daum C."/>
            <person name="Ng V."/>
            <person name="Clum A."/>
            <person name="Steindorff A."/>
            <person name="Ohm R."/>
            <person name="Martin F."/>
            <person name="Silar P."/>
            <person name="Natvig D."/>
            <person name="Lalanne C."/>
            <person name="Gautier V."/>
            <person name="Ament-Velasquez S.L."/>
            <person name="Kruys A."/>
            <person name="Hutchinson M.I."/>
            <person name="Powell A.J."/>
            <person name="Barry K."/>
            <person name="Miller A.N."/>
            <person name="Grigoriev I.V."/>
            <person name="Debuchy R."/>
            <person name="Gladieux P."/>
            <person name="Thoren M.H."/>
            <person name="Johannesson H."/>
        </authorList>
    </citation>
    <scope>NUCLEOTIDE SEQUENCE</scope>
    <source>
        <strain evidence="2">CBS 958.72</strain>
    </source>
</reference>
<keyword evidence="1" id="KW-0175">Coiled coil</keyword>
<dbReference type="Proteomes" id="UP001287356">
    <property type="component" value="Unassembled WGS sequence"/>
</dbReference>
<gene>
    <name evidence="2" type="ORF">B0T24DRAFT_598202</name>
</gene>
<reference evidence="2" key="1">
    <citation type="journal article" date="2023" name="Mol. Phylogenet. Evol.">
        <title>Genome-scale phylogeny and comparative genomics of the fungal order Sordariales.</title>
        <authorList>
            <person name="Hensen N."/>
            <person name="Bonometti L."/>
            <person name="Westerberg I."/>
            <person name="Brannstrom I.O."/>
            <person name="Guillou S."/>
            <person name="Cros-Aarteil S."/>
            <person name="Calhoun S."/>
            <person name="Haridas S."/>
            <person name="Kuo A."/>
            <person name="Mondo S."/>
            <person name="Pangilinan J."/>
            <person name="Riley R."/>
            <person name="LaButti K."/>
            <person name="Andreopoulos B."/>
            <person name="Lipzen A."/>
            <person name="Chen C."/>
            <person name="Yan M."/>
            <person name="Daum C."/>
            <person name="Ng V."/>
            <person name="Clum A."/>
            <person name="Steindorff A."/>
            <person name="Ohm R.A."/>
            <person name="Martin F."/>
            <person name="Silar P."/>
            <person name="Natvig D.O."/>
            <person name="Lalanne C."/>
            <person name="Gautier V."/>
            <person name="Ament-Velasquez S.L."/>
            <person name="Kruys A."/>
            <person name="Hutchinson M.I."/>
            <person name="Powell A.J."/>
            <person name="Barry K."/>
            <person name="Miller A.N."/>
            <person name="Grigoriev I.V."/>
            <person name="Debuchy R."/>
            <person name="Gladieux P."/>
            <person name="Hiltunen Thoren M."/>
            <person name="Johannesson H."/>
        </authorList>
    </citation>
    <scope>NUCLEOTIDE SEQUENCE</scope>
    <source>
        <strain evidence="2">CBS 958.72</strain>
    </source>
</reference>
<protein>
    <submittedName>
        <fullName evidence="2">Uncharacterized protein</fullName>
    </submittedName>
</protein>
<keyword evidence="3" id="KW-1185">Reference proteome</keyword>
<dbReference type="AlphaFoldDB" id="A0AAE0N0E9"/>
<comment type="caution">
    <text evidence="2">The sequence shown here is derived from an EMBL/GenBank/DDBJ whole genome shotgun (WGS) entry which is preliminary data.</text>
</comment>
<evidence type="ECO:0000313" key="2">
    <source>
        <dbReference type="EMBL" id="KAK3364874.1"/>
    </source>
</evidence>